<dbReference type="EMBL" id="CAJHOF010000009">
    <property type="protein sequence ID" value="CAD7288788.1"/>
    <property type="molecule type" value="Genomic_DNA"/>
</dbReference>
<evidence type="ECO:0000313" key="1">
    <source>
        <dbReference type="EMBL" id="CAD7288788.1"/>
    </source>
</evidence>
<dbReference type="InterPro" id="IPR007454">
    <property type="entry name" value="UPF0250_YbeD-like"/>
</dbReference>
<evidence type="ECO:0008006" key="3">
    <source>
        <dbReference type="Google" id="ProtNLM"/>
    </source>
</evidence>
<gene>
    <name evidence="1" type="ORF">LMG7974_01153</name>
</gene>
<dbReference type="RefSeq" id="WP_229932952.1">
    <property type="nucleotide sequence ID" value="NZ_CAJHOF010000009.1"/>
</dbReference>
<dbReference type="Proteomes" id="UP000789803">
    <property type="component" value="Unassembled WGS sequence"/>
</dbReference>
<proteinExistence type="predicted"/>
<comment type="caution">
    <text evidence="1">The sequence shown here is derived from an EMBL/GenBank/DDBJ whole genome shotgun (WGS) entry which is preliminary data.</text>
</comment>
<name>A0ABM8Q7J4_9BACT</name>
<accession>A0ABM8Q7J4</accession>
<dbReference type="SUPFAM" id="SSF117991">
    <property type="entry name" value="YbeD/HP0495-like"/>
    <property type="match status" value="1"/>
</dbReference>
<sequence>MASICDLNNQKPNINYPTFWEYKAIFQAETDANSVAKEIIKDREFKLSFSKNSKDSKYKSYSISVLVFNDFERLQIFSALKKVAKYVL</sequence>
<dbReference type="Gene3D" id="3.30.70.260">
    <property type="match status" value="1"/>
</dbReference>
<reference evidence="1 2" key="1">
    <citation type="submission" date="2020-11" db="EMBL/GenBank/DDBJ databases">
        <authorList>
            <person name="Peeters C."/>
        </authorList>
    </citation>
    <scope>NUCLEOTIDE SEQUENCE [LARGE SCALE GENOMIC DNA]</scope>
    <source>
        <strain evidence="1 2">LMG 7974</strain>
    </source>
</reference>
<dbReference type="Pfam" id="PF04359">
    <property type="entry name" value="DUF493"/>
    <property type="match status" value="1"/>
</dbReference>
<evidence type="ECO:0000313" key="2">
    <source>
        <dbReference type="Proteomes" id="UP000789803"/>
    </source>
</evidence>
<protein>
    <recommendedName>
        <fullName evidence="3">DUF493 domain-containing protein</fullName>
    </recommendedName>
</protein>
<organism evidence="1 2">
    <name type="scientific">Campylobacter majalis</name>
    <dbReference type="NCBI Taxonomy" id="2790656"/>
    <lineage>
        <taxon>Bacteria</taxon>
        <taxon>Pseudomonadati</taxon>
        <taxon>Campylobacterota</taxon>
        <taxon>Epsilonproteobacteria</taxon>
        <taxon>Campylobacterales</taxon>
        <taxon>Campylobacteraceae</taxon>
        <taxon>Campylobacter</taxon>
    </lineage>
</organism>
<keyword evidence="2" id="KW-1185">Reference proteome</keyword>
<dbReference type="InterPro" id="IPR027471">
    <property type="entry name" value="YbeD-like_sf"/>
</dbReference>